<keyword evidence="5" id="KW-1185">Reference proteome</keyword>
<dbReference type="Proteomes" id="UP001153269">
    <property type="component" value="Unassembled WGS sequence"/>
</dbReference>
<reference evidence="4" key="1">
    <citation type="submission" date="2020-03" db="EMBL/GenBank/DDBJ databases">
        <authorList>
            <person name="Weist P."/>
        </authorList>
    </citation>
    <scope>NUCLEOTIDE SEQUENCE</scope>
</reference>
<proteinExistence type="predicted"/>
<feature type="signal peptide" evidence="1">
    <location>
        <begin position="1"/>
        <end position="19"/>
    </location>
</feature>
<name>A0A9N7ZDZ0_PLEPL</name>
<evidence type="ECO:0000313" key="5">
    <source>
        <dbReference type="Proteomes" id="UP001153269"/>
    </source>
</evidence>
<evidence type="ECO:0000256" key="1">
    <source>
        <dbReference type="SAM" id="SignalP"/>
    </source>
</evidence>
<dbReference type="EMBL" id="CADEAL010004485">
    <property type="protein sequence ID" value="CAB1460576.1"/>
    <property type="molecule type" value="Genomic_DNA"/>
</dbReference>
<evidence type="ECO:0000313" key="4">
    <source>
        <dbReference type="EMBL" id="CAB1460576.1"/>
    </source>
</evidence>
<dbReference type="AlphaFoldDB" id="A0A9N7ZDZ0"/>
<evidence type="ECO:0000313" key="2">
    <source>
        <dbReference type="EMBL" id="CAB1435439.1"/>
    </source>
</evidence>
<comment type="caution">
    <text evidence="4">The sequence shown here is derived from an EMBL/GenBank/DDBJ whole genome shotgun (WGS) entry which is preliminary data.</text>
</comment>
<keyword evidence="1" id="KW-0732">Signal</keyword>
<dbReference type="EMBL" id="CADEAL010001776">
    <property type="protein sequence ID" value="CAB1435439.1"/>
    <property type="molecule type" value="Genomic_DNA"/>
</dbReference>
<organism evidence="4 5">
    <name type="scientific">Pleuronectes platessa</name>
    <name type="common">European plaice</name>
    <dbReference type="NCBI Taxonomy" id="8262"/>
    <lineage>
        <taxon>Eukaryota</taxon>
        <taxon>Metazoa</taxon>
        <taxon>Chordata</taxon>
        <taxon>Craniata</taxon>
        <taxon>Vertebrata</taxon>
        <taxon>Euteleostomi</taxon>
        <taxon>Actinopterygii</taxon>
        <taxon>Neopterygii</taxon>
        <taxon>Teleostei</taxon>
        <taxon>Neoteleostei</taxon>
        <taxon>Acanthomorphata</taxon>
        <taxon>Carangaria</taxon>
        <taxon>Pleuronectiformes</taxon>
        <taxon>Pleuronectoidei</taxon>
        <taxon>Pleuronectidae</taxon>
        <taxon>Pleuronectes</taxon>
    </lineage>
</organism>
<evidence type="ECO:0000313" key="3">
    <source>
        <dbReference type="EMBL" id="CAB1439619.1"/>
    </source>
</evidence>
<dbReference type="EMBL" id="CADEAL010002313">
    <property type="protein sequence ID" value="CAB1439619.1"/>
    <property type="molecule type" value="Genomic_DNA"/>
</dbReference>
<feature type="chain" id="PRO_5040711558" description="Secreted protein" evidence="1">
    <location>
        <begin position="20"/>
        <end position="67"/>
    </location>
</feature>
<evidence type="ECO:0008006" key="6">
    <source>
        <dbReference type="Google" id="ProtNLM"/>
    </source>
</evidence>
<accession>A0A9N7ZDZ0</accession>
<protein>
    <recommendedName>
        <fullName evidence="6">Secreted protein</fullName>
    </recommendedName>
</protein>
<gene>
    <name evidence="2" type="ORF">PLEPLA_LOCUS23511</name>
    <name evidence="3" type="ORF">PLEPLA_LOCUS27397</name>
    <name evidence="4" type="ORF">PLEPLA_LOCUS48427</name>
</gene>
<sequence length="67" mass="7590">MSTVFRTSSLRHFLSLVSAVNLPSSIISQHAAVPRGCYSLPLVVVLRCFSSRYIWFVTEEMIHVFDS</sequence>